<feature type="region of interest" description="Disordered" evidence="1">
    <location>
        <begin position="1581"/>
        <end position="1601"/>
    </location>
</feature>
<gene>
    <name evidence="2" type="ORF">IRJ41_021392</name>
</gene>
<feature type="region of interest" description="Disordered" evidence="1">
    <location>
        <begin position="742"/>
        <end position="766"/>
    </location>
</feature>
<dbReference type="PANTHER" id="PTHR21963:SF1">
    <property type="entry name" value="SPERM-ASSOCIATED ANTIGEN 17"/>
    <property type="match status" value="1"/>
</dbReference>
<dbReference type="GO" id="GO:1990716">
    <property type="term" value="C:axonemal central apparatus"/>
    <property type="evidence" value="ECO:0007669"/>
    <property type="project" value="TreeGrafter"/>
</dbReference>
<protein>
    <submittedName>
        <fullName evidence="2">Sperm-associated antigen 17</fullName>
    </submittedName>
</protein>
<evidence type="ECO:0000313" key="2">
    <source>
        <dbReference type="EMBL" id="KAI7798133.1"/>
    </source>
</evidence>
<proteinExistence type="predicted"/>
<feature type="region of interest" description="Disordered" evidence="1">
    <location>
        <begin position="793"/>
        <end position="863"/>
    </location>
</feature>
<sequence length="1691" mass="190155">PPKRIASVTPSGVTPARAASGKHWDSSLSAAVFEENDWRVSVSLVQTEKAEDEQLSSALIQAVQKPLRKLFSVLSWQNTLEKINELGNPKSRKTKDVPMFYEVTEVAKSQMDAGENITVDLMAKLIKFHLLILKNNDIQRRAAERKALEDNAHVKGEANYASKDQGGKGAVKGKNDLSVSTKNTKLKRRGEEENNIEYIDDEPDDGPQHYILMMGFHQPHLISALNSLGIHVSNVIKLGLERDDQSEAFEETTAEENYCSPEDHEVDFLKQKRQQELDGFWKQLDRVLNSGSEGSRLFDVAILKYSVKRHLLPEDTGNAEAMMAFGEAMFEGVACLVYDSLDWRRQHSHYLNSMKLIQVPVASGPSQHSRPQSSFEVIQTPRRKAATEENPEPESPVLSTEVDMRYYCDLLDRIPPEITSVPLILHCMLEQLVASEQKVMSGSVDSKQNSDETDKDLINYMVSSVMSLPMQEEDRKKLMEDFGIQGTPTTIDQKPLLINHHDERSRRLHQFSALDGFDPIKIVAGIMKQSLVWTSLVSRFPESSSDRLSRSQELRHFCTDESMSWSDLQRLLQLFVFESMRLTTVDESGCIKGPDPPSPTPWDNPVEYSKHLYWNNGCTPGPAQISAGTEQQKGNKVTITDLQKTLIRQLGHWNFAENHSACVFPQVIQSASETYRCVDKFHSCRDNAIYVICHHPMSPHRSCKEFRNTSLHTDVGFRYYLEYVADSISELTRQEEEKWHLEQERKEKERTLIKTPSESDLKRDSPVKAPIIDTEIYIRKDSLKAWKMEQDRLNEEEESKKTSKEKGGKATPKVKEETKTPVTSRKSREVVSETPSSATVTGDKTRDVPESPQDPPDTRKANAFTGYSLNGKLVQVCEEVQSFYPSDGGQIDVESFHFTQGLKQLKICVKKDGHHFYTHISERKKEQDELKDIDLIKQAPLGGKADCETEKRGSFYAVLANGIQLSCSHTSPNKTKAEIHDPIVPSSCTDQQQAPETQHEHMDSSSAAFLKLHVSVPNGLILYFDFEDLAGGHSSSCSLLIKQRYYNAGSRSDISMHTEVSRVITCRGTTIKHMKDGSTEVLFADGTVSRSPDSEPVCVLVPRTPAEDQESIKELAVDTKGVKNKKGKANSAVNAGDDMTQPKSVEKEKPYSFEVTGGSWTTTTPSGLRVASVAGKEIEAQPILTYHATDPLNGTVVVTREDKVLSVLRKDGTVIVDHADGTRITTFNQQRELQQRLITGEKLVRVEKTEFATVIMDCEGKGCEVLLGDGTSISTTADGSYKVYPCGGGVLHIDKDGGAVYTSHQSGTDTDQFGQYVMNHRADVLCHMIDPDGNRFQVNAAGQIAVTSRSEQPTNEETETELQQNAEFKTHPPRLFVVHEDGSASELLRAQDVDDVLQKAYSDSTIAVLTDPLPEFQESCCITLLRPCPEDSHWLLSKHEDDILPTNLKSRKWDSFPSSEKTTPGLPFGTTLGRGLEIKNKPKCTSIQAQPVLECPDVLLVRQVIQHPPVTEPLRRKLMENIKVYLEHLLERENQLEKIQPKDPRCAQMLSLPEAEDPQVAMEPLSGDVASLYTETVSAGQQSNNLQEKTNEKHTVSVDKQKQDSLWENRINRHRQELQEERRHRIALRHEIVTPYFYPELQEMNSFFTHEDLDLNSLSKHLPPFPPKRNSRAPGISMDSSSVHFQRSFKK</sequence>
<dbReference type="GO" id="GO:0005576">
    <property type="term" value="C:extracellular region"/>
    <property type="evidence" value="ECO:0007669"/>
    <property type="project" value="GOC"/>
</dbReference>
<feature type="non-terminal residue" evidence="2">
    <location>
        <position position="1691"/>
    </location>
</feature>
<evidence type="ECO:0000313" key="3">
    <source>
        <dbReference type="Proteomes" id="UP001059041"/>
    </source>
</evidence>
<feature type="region of interest" description="Disordered" evidence="1">
    <location>
        <begin position="1659"/>
        <end position="1691"/>
    </location>
</feature>
<dbReference type="EMBL" id="JAFHDT010000017">
    <property type="protein sequence ID" value="KAI7798133.1"/>
    <property type="molecule type" value="Genomic_DNA"/>
</dbReference>
<accession>A0A9W7TG96</accession>
<dbReference type="GO" id="GO:0003351">
    <property type="term" value="P:epithelial cilium movement involved in extracellular fluid movement"/>
    <property type="evidence" value="ECO:0007669"/>
    <property type="project" value="TreeGrafter"/>
</dbReference>
<feature type="region of interest" description="Disordered" evidence="1">
    <location>
        <begin position="159"/>
        <end position="202"/>
    </location>
</feature>
<dbReference type="InterPro" id="IPR026173">
    <property type="entry name" value="SPAG17"/>
</dbReference>
<dbReference type="Proteomes" id="UP001059041">
    <property type="component" value="Linkage Group LG17"/>
</dbReference>
<feature type="region of interest" description="Disordered" evidence="1">
    <location>
        <begin position="362"/>
        <end position="397"/>
    </location>
</feature>
<evidence type="ECO:0000256" key="1">
    <source>
        <dbReference type="SAM" id="MobiDB-lite"/>
    </source>
</evidence>
<feature type="compositionally biased region" description="Polar residues" evidence="1">
    <location>
        <begin position="833"/>
        <end position="842"/>
    </location>
</feature>
<feature type="region of interest" description="Disordered" evidence="1">
    <location>
        <begin position="1346"/>
        <end position="1365"/>
    </location>
</feature>
<feature type="compositionally biased region" description="Polar residues" evidence="1">
    <location>
        <begin position="364"/>
        <end position="377"/>
    </location>
</feature>
<feature type="compositionally biased region" description="Acidic residues" evidence="1">
    <location>
        <begin position="193"/>
        <end position="202"/>
    </location>
</feature>
<dbReference type="PANTHER" id="PTHR21963">
    <property type="entry name" value="PF6"/>
    <property type="match status" value="1"/>
</dbReference>
<feature type="region of interest" description="Disordered" evidence="1">
    <location>
        <begin position="1"/>
        <end position="23"/>
    </location>
</feature>
<comment type="caution">
    <text evidence="2">The sequence shown here is derived from an EMBL/GenBank/DDBJ whole genome shotgun (WGS) entry which is preliminary data.</text>
</comment>
<dbReference type="GO" id="GO:1904158">
    <property type="term" value="P:axonemal central apparatus assembly"/>
    <property type="evidence" value="ECO:0007669"/>
    <property type="project" value="TreeGrafter"/>
</dbReference>
<feature type="compositionally biased region" description="Basic and acidic residues" evidence="1">
    <location>
        <begin position="1589"/>
        <end position="1601"/>
    </location>
</feature>
<keyword evidence="3" id="KW-1185">Reference proteome</keyword>
<organism evidence="2 3">
    <name type="scientific">Triplophysa rosa</name>
    <name type="common">Cave loach</name>
    <dbReference type="NCBI Taxonomy" id="992332"/>
    <lineage>
        <taxon>Eukaryota</taxon>
        <taxon>Metazoa</taxon>
        <taxon>Chordata</taxon>
        <taxon>Craniata</taxon>
        <taxon>Vertebrata</taxon>
        <taxon>Euteleostomi</taxon>
        <taxon>Actinopterygii</taxon>
        <taxon>Neopterygii</taxon>
        <taxon>Teleostei</taxon>
        <taxon>Ostariophysi</taxon>
        <taxon>Cypriniformes</taxon>
        <taxon>Nemacheilidae</taxon>
        <taxon>Triplophysa</taxon>
    </lineage>
</organism>
<name>A0A9W7TG96_TRIRA</name>
<feature type="compositionally biased region" description="Basic and acidic residues" evidence="1">
    <location>
        <begin position="793"/>
        <end position="819"/>
    </location>
</feature>
<reference evidence="2" key="1">
    <citation type="submission" date="2021-02" db="EMBL/GenBank/DDBJ databases">
        <title>Comparative genomics reveals that relaxation of natural selection precedes convergent phenotypic evolution of cavefish.</title>
        <authorList>
            <person name="Peng Z."/>
        </authorList>
    </citation>
    <scope>NUCLEOTIDE SEQUENCE</scope>
    <source>
        <tissue evidence="2">Muscle</tissue>
    </source>
</reference>